<reference evidence="1 2" key="1">
    <citation type="submission" date="2021-08" db="EMBL/GenBank/DDBJ databases">
        <authorList>
            <person name="Peeters C."/>
        </authorList>
    </citation>
    <scope>NUCLEOTIDE SEQUENCE [LARGE SCALE GENOMIC DNA]</scope>
    <source>
        <strain evidence="1 2">LMG 23994</strain>
    </source>
</reference>
<protein>
    <submittedName>
        <fullName evidence="1">Uncharacterized protein</fullName>
    </submittedName>
</protein>
<keyword evidence="2" id="KW-1185">Reference proteome</keyword>
<dbReference type="Proteomes" id="UP000701702">
    <property type="component" value="Unassembled WGS sequence"/>
</dbReference>
<sequence>MPSPQCSVSCAAGQVGGIGHLAAHAHDVDDGPAPLLRLALDHRVNHIDVAEVLASAGLANAYGKQGVRVNAVNPSATHPSLSSRVWKWMRASATAVARLAEGEGEFAGHMVAISADLIDISEAARAVDEAVTGLGGIDILVVLRRRGQAPAAGRTDPTAVAGSNDHQVP</sequence>
<evidence type="ECO:0000313" key="1">
    <source>
        <dbReference type="EMBL" id="CAG9181059.1"/>
    </source>
</evidence>
<comment type="caution">
    <text evidence="1">The sequence shown here is derived from an EMBL/GenBank/DDBJ whole genome shotgun (WGS) entry which is preliminary data.</text>
</comment>
<name>A0ABN7Z4Y4_9BURK</name>
<gene>
    <name evidence="1" type="ORF">LMG23994_04566</name>
</gene>
<proteinExistence type="predicted"/>
<organism evidence="1 2">
    <name type="scientific">Cupriavidus pinatubonensis</name>
    <dbReference type="NCBI Taxonomy" id="248026"/>
    <lineage>
        <taxon>Bacteria</taxon>
        <taxon>Pseudomonadati</taxon>
        <taxon>Pseudomonadota</taxon>
        <taxon>Betaproteobacteria</taxon>
        <taxon>Burkholderiales</taxon>
        <taxon>Burkholderiaceae</taxon>
        <taxon>Cupriavidus</taxon>
    </lineage>
</organism>
<dbReference type="EMBL" id="CAJZAF010000028">
    <property type="protein sequence ID" value="CAG9181059.1"/>
    <property type="molecule type" value="Genomic_DNA"/>
</dbReference>
<evidence type="ECO:0000313" key="2">
    <source>
        <dbReference type="Proteomes" id="UP000701702"/>
    </source>
</evidence>
<accession>A0ABN7Z4Y4</accession>